<keyword evidence="4 6" id="KW-1133">Transmembrane helix</keyword>
<feature type="domain" description="EamA" evidence="7">
    <location>
        <begin position="153"/>
        <end position="281"/>
    </location>
</feature>
<comment type="caution">
    <text evidence="8">The sequence shown here is derived from an EMBL/GenBank/DDBJ whole genome shotgun (WGS) entry which is preliminary data.</text>
</comment>
<dbReference type="GO" id="GO:0016020">
    <property type="term" value="C:membrane"/>
    <property type="evidence" value="ECO:0007669"/>
    <property type="project" value="UniProtKB-SubCell"/>
</dbReference>
<evidence type="ECO:0000256" key="3">
    <source>
        <dbReference type="ARBA" id="ARBA00022692"/>
    </source>
</evidence>
<evidence type="ECO:0000256" key="1">
    <source>
        <dbReference type="ARBA" id="ARBA00004141"/>
    </source>
</evidence>
<dbReference type="Proteomes" id="UP000295668">
    <property type="component" value="Unassembled WGS sequence"/>
</dbReference>
<name>A0A4R5MHH8_9SPHI</name>
<organism evidence="8 9">
    <name type="scientific">Pedobacter changchengzhani</name>
    <dbReference type="NCBI Taxonomy" id="2529274"/>
    <lineage>
        <taxon>Bacteria</taxon>
        <taxon>Pseudomonadati</taxon>
        <taxon>Bacteroidota</taxon>
        <taxon>Sphingobacteriia</taxon>
        <taxon>Sphingobacteriales</taxon>
        <taxon>Sphingobacteriaceae</taxon>
        <taxon>Pedobacter</taxon>
    </lineage>
</organism>
<dbReference type="InterPro" id="IPR000620">
    <property type="entry name" value="EamA_dom"/>
</dbReference>
<feature type="transmembrane region" description="Helical" evidence="6">
    <location>
        <begin position="204"/>
        <end position="225"/>
    </location>
</feature>
<feature type="domain" description="EamA" evidence="7">
    <location>
        <begin position="2"/>
        <end position="131"/>
    </location>
</feature>
<keyword evidence="3 6" id="KW-0812">Transmembrane</keyword>
<evidence type="ECO:0000313" key="8">
    <source>
        <dbReference type="EMBL" id="TDG35007.1"/>
    </source>
</evidence>
<feature type="transmembrane region" description="Helical" evidence="6">
    <location>
        <begin position="265"/>
        <end position="287"/>
    </location>
</feature>
<feature type="transmembrane region" description="Helical" evidence="6">
    <location>
        <begin position="170"/>
        <end position="192"/>
    </location>
</feature>
<evidence type="ECO:0000259" key="7">
    <source>
        <dbReference type="Pfam" id="PF00892"/>
    </source>
</evidence>
<feature type="transmembrane region" description="Helical" evidence="6">
    <location>
        <begin position="91"/>
        <end position="108"/>
    </location>
</feature>
<evidence type="ECO:0000256" key="5">
    <source>
        <dbReference type="ARBA" id="ARBA00023136"/>
    </source>
</evidence>
<protein>
    <submittedName>
        <fullName evidence="8">DMT family transporter</fullName>
    </submittedName>
</protein>
<dbReference type="Pfam" id="PF00892">
    <property type="entry name" value="EamA"/>
    <property type="match status" value="2"/>
</dbReference>
<dbReference type="AlphaFoldDB" id="A0A4R5MHH8"/>
<dbReference type="InterPro" id="IPR037185">
    <property type="entry name" value="EmrE-like"/>
</dbReference>
<comment type="similarity">
    <text evidence="2">Belongs to the EamA transporter family.</text>
</comment>
<dbReference type="Gene3D" id="1.10.3730.20">
    <property type="match status" value="1"/>
</dbReference>
<evidence type="ECO:0000256" key="6">
    <source>
        <dbReference type="SAM" id="Phobius"/>
    </source>
</evidence>
<feature type="transmembrane region" description="Helical" evidence="6">
    <location>
        <begin position="237"/>
        <end position="258"/>
    </location>
</feature>
<evidence type="ECO:0000256" key="4">
    <source>
        <dbReference type="ARBA" id="ARBA00022989"/>
    </source>
</evidence>
<feature type="transmembrane region" description="Helical" evidence="6">
    <location>
        <begin position="114"/>
        <end position="132"/>
    </location>
</feature>
<gene>
    <name evidence="8" type="ORF">EZJ43_15680</name>
</gene>
<evidence type="ECO:0000256" key="2">
    <source>
        <dbReference type="ARBA" id="ARBA00007362"/>
    </source>
</evidence>
<dbReference type="RefSeq" id="WP_133263664.1">
    <property type="nucleotide sequence ID" value="NZ_SJCY01000014.1"/>
</dbReference>
<accession>A0A4R5MHH8</accession>
<dbReference type="PANTHER" id="PTHR32322:SF2">
    <property type="entry name" value="EAMA DOMAIN-CONTAINING PROTEIN"/>
    <property type="match status" value="1"/>
</dbReference>
<dbReference type="OrthoDB" id="1524053at2"/>
<reference evidence="8 9" key="1">
    <citation type="submission" date="2019-02" db="EMBL/GenBank/DDBJ databases">
        <title>Pedobacter sp. nov., a novel speices isolated from soil of pinguins habitat in Antarcitica.</title>
        <authorList>
            <person name="He R.-H."/>
        </authorList>
    </citation>
    <scope>NUCLEOTIDE SEQUENCE [LARGE SCALE GENOMIC DNA]</scope>
    <source>
        <strain evidence="8 9">E01020</strain>
    </source>
</reference>
<dbReference type="PANTHER" id="PTHR32322">
    <property type="entry name" value="INNER MEMBRANE TRANSPORTER"/>
    <property type="match status" value="1"/>
</dbReference>
<evidence type="ECO:0000313" key="9">
    <source>
        <dbReference type="Proteomes" id="UP000295668"/>
    </source>
</evidence>
<proteinExistence type="inferred from homology"/>
<feature type="transmembrane region" description="Helical" evidence="6">
    <location>
        <begin position="5"/>
        <end position="21"/>
    </location>
</feature>
<dbReference type="SUPFAM" id="SSF103481">
    <property type="entry name" value="Multidrug resistance efflux transporter EmrE"/>
    <property type="match status" value="2"/>
</dbReference>
<sequence>MIYIILSICCSVIVAILLKLAKRYQINIIQAVISNYLMAIVLCYFFFKPNLNFITTNAPWAIYLSLGILLPSIFLFLAASIKNLGIVKTDIAQRLSLFIPILAAYFLFKEDFSLVKFLGLGTGFLAILFTFIRKSENNKEIKNWIYPVTVFVGFGVIDVLFKQVALNKAIPYTTSLFTIFCIAFLVATIIVLVKVINHRTKIQLVNLGCGLILGLFNFGNILFYLKAHQYFSKNPSTVFGAMNLGVIALGTLIGVLIFKEKLSVLNYIGILLAICAVLLITISQLYAV</sequence>
<keyword evidence="5 6" id="KW-0472">Membrane</keyword>
<dbReference type="InterPro" id="IPR050638">
    <property type="entry name" value="AA-Vitamin_Transporters"/>
</dbReference>
<feature type="transmembrane region" description="Helical" evidence="6">
    <location>
        <begin position="144"/>
        <end position="164"/>
    </location>
</feature>
<feature type="transmembrane region" description="Helical" evidence="6">
    <location>
        <begin position="59"/>
        <end position="79"/>
    </location>
</feature>
<dbReference type="EMBL" id="SJCY01000014">
    <property type="protein sequence ID" value="TDG35007.1"/>
    <property type="molecule type" value="Genomic_DNA"/>
</dbReference>
<comment type="subcellular location">
    <subcellularLocation>
        <location evidence="1">Membrane</location>
        <topology evidence="1">Multi-pass membrane protein</topology>
    </subcellularLocation>
</comment>
<feature type="transmembrane region" description="Helical" evidence="6">
    <location>
        <begin position="28"/>
        <end position="47"/>
    </location>
</feature>
<keyword evidence="9" id="KW-1185">Reference proteome</keyword>